<gene>
    <name evidence="2" type="ORF">EZH24_10395</name>
</gene>
<sequence>MRQMKITVNGRELMATLEDNATTRALVEMLPMTLPMMDLYGREMCYRFDSALPTDNVRNTGYEVGDIIYYPPRRSFVIMYKQNGERFSMQKIGKITSGVEIFNSTGDAEVSFDIVR</sequence>
<dbReference type="InterPro" id="IPR029000">
    <property type="entry name" value="Cyclophilin-like_dom_sf"/>
</dbReference>
<organism evidence="2 3">
    <name type="scientific">Brachyspira catarrhinii</name>
    <dbReference type="NCBI Taxonomy" id="2528966"/>
    <lineage>
        <taxon>Bacteria</taxon>
        <taxon>Pseudomonadati</taxon>
        <taxon>Spirochaetota</taxon>
        <taxon>Spirochaetia</taxon>
        <taxon>Brachyspirales</taxon>
        <taxon>Brachyspiraceae</taxon>
        <taxon>Brachyspira</taxon>
    </lineage>
</organism>
<evidence type="ECO:0000313" key="3">
    <source>
        <dbReference type="Proteomes" id="UP000310168"/>
    </source>
</evidence>
<feature type="domain" description="Cyclophilin-like" evidence="1">
    <location>
        <begin position="6"/>
        <end position="112"/>
    </location>
</feature>
<evidence type="ECO:0000259" key="1">
    <source>
        <dbReference type="Pfam" id="PF18050"/>
    </source>
</evidence>
<proteinExistence type="predicted"/>
<protein>
    <recommendedName>
        <fullName evidence="1">Cyclophilin-like domain-containing protein</fullName>
    </recommendedName>
</protein>
<dbReference type="Proteomes" id="UP000310168">
    <property type="component" value="Unassembled WGS sequence"/>
</dbReference>
<reference evidence="2 3" key="1">
    <citation type="journal article" date="2019" name="Anaerobe">
        <title>Brachyspira catarrhinii sp. nov., an anaerobic intestinal spirochaete isolated from vervet monkeys may have been misidentified as Brachyspira aalborgi in previous studies.</title>
        <authorList>
            <person name="Phillips N.D."/>
            <person name="La T."/>
            <person name="Hampson D.J."/>
        </authorList>
    </citation>
    <scope>NUCLEOTIDE SEQUENCE [LARGE SCALE GENOMIC DNA]</scope>
    <source>
        <strain evidence="2 3">Z12</strain>
    </source>
</reference>
<dbReference type="InterPro" id="IPR041183">
    <property type="entry name" value="Cyclophilin-like"/>
</dbReference>
<dbReference type="EMBL" id="SJDU01000353">
    <property type="protein sequence ID" value="TKZ30424.1"/>
    <property type="molecule type" value="Genomic_DNA"/>
</dbReference>
<dbReference type="SUPFAM" id="SSF50891">
    <property type="entry name" value="Cyclophilin-like"/>
    <property type="match status" value="1"/>
</dbReference>
<dbReference type="Gene3D" id="2.40.100.20">
    <property type="match status" value="1"/>
</dbReference>
<evidence type="ECO:0000313" key="2">
    <source>
        <dbReference type="EMBL" id="TKZ30424.1"/>
    </source>
</evidence>
<keyword evidence="3" id="KW-1185">Reference proteome</keyword>
<dbReference type="Pfam" id="PF18050">
    <property type="entry name" value="Cyclophil_like2"/>
    <property type="match status" value="1"/>
</dbReference>
<comment type="caution">
    <text evidence="2">The sequence shown here is derived from an EMBL/GenBank/DDBJ whole genome shotgun (WGS) entry which is preliminary data.</text>
</comment>
<accession>A0ABY2TNH6</accession>
<name>A0ABY2TNH6_9SPIR</name>